<dbReference type="Pfam" id="PF03717">
    <property type="entry name" value="PBP_dimer"/>
    <property type="match status" value="1"/>
</dbReference>
<organism evidence="4 5">
    <name type="scientific">Alistipes communis</name>
    <dbReference type="NCBI Taxonomy" id="2585118"/>
    <lineage>
        <taxon>Bacteria</taxon>
        <taxon>Pseudomonadati</taxon>
        <taxon>Bacteroidota</taxon>
        <taxon>Bacteroidia</taxon>
        <taxon>Bacteroidales</taxon>
        <taxon>Rikenellaceae</taxon>
        <taxon>Alistipes</taxon>
    </lineage>
</organism>
<reference evidence="5" key="1">
    <citation type="submission" date="2019-06" db="EMBL/GenBank/DDBJ databases">
        <title>Alistipes onderdonkii subsp. vulgaris subsp. nov., Alistipes dispar sp. nov. and Alistipes communis sp. nov., isolated from human faeces, and creation of Alistipes onderdonkii subsp. onderdonkii subsp. nov.</title>
        <authorList>
            <person name="Sakamoto M."/>
            <person name="Ikeyama N."/>
            <person name="Ogata Y."/>
            <person name="Suda W."/>
            <person name="Iino T."/>
            <person name="Hattori M."/>
            <person name="Ohkuma M."/>
        </authorList>
    </citation>
    <scope>NUCLEOTIDE SEQUENCE [LARGE SCALE GENOMIC DNA]</scope>
    <source>
        <strain evidence="5">5CBH24</strain>
    </source>
</reference>
<evidence type="ECO:0000256" key="3">
    <source>
        <dbReference type="ARBA" id="ARBA00023136"/>
    </source>
</evidence>
<dbReference type="Proteomes" id="UP000318946">
    <property type="component" value="Chromosome"/>
</dbReference>
<dbReference type="PANTHER" id="PTHR30627:SF1">
    <property type="entry name" value="PEPTIDOGLYCAN D,D-TRANSPEPTIDASE FTSI"/>
    <property type="match status" value="1"/>
</dbReference>
<keyword evidence="3" id="KW-0472">Membrane</keyword>
<dbReference type="GO" id="GO:0071555">
    <property type="term" value="P:cell wall organization"/>
    <property type="evidence" value="ECO:0007669"/>
    <property type="project" value="TreeGrafter"/>
</dbReference>
<accession>A0A4Y1XKU7</accession>
<dbReference type="GO" id="GO:0005886">
    <property type="term" value="C:plasma membrane"/>
    <property type="evidence" value="ECO:0007669"/>
    <property type="project" value="TreeGrafter"/>
</dbReference>
<dbReference type="OrthoDB" id="9804124at2"/>
<dbReference type="InterPro" id="IPR005543">
    <property type="entry name" value="PASTA_dom"/>
</dbReference>
<dbReference type="InterPro" id="IPR001460">
    <property type="entry name" value="PCN-bd_Tpept"/>
</dbReference>
<dbReference type="Pfam" id="PF00905">
    <property type="entry name" value="Transpeptidase"/>
    <property type="match status" value="1"/>
</dbReference>
<keyword evidence="5" id="KW-1185">Reference proteome</keyword>
<dbReference type="EMBL" id="AP019735">
    <property type="protein sequence ID" value="BBL03996.1"/>
    <property type="molecule type" value="Genomic_DNA"/>
</dbReference>
<dbReference type="PROSITE" id="PS51178">
    <property type="entry name" value="PASTA"/>
    <property type="match status" value="1"/>
</dbReference>
<dbReference type="SMART" id="SM00740">
    <property type="entry name" value="PASTA"/>
    <property type="match status" value="1"/>
</dbReference>
<dbReference type="GeneID" id="78342029"/>
<dbReference type="Gene3D" id="3.40.710.10">
    <property type="entry name" value="DD-peptidase/beta-lactamase superfamily"/>
    <property type="match status" value="1"/>
</dbReference>
<evidence type="ECO:0000256" key="1">
    <source>
        <dbReference type="ARBA" id="ARBA00004370"/>
    </source>
</evidence>
<dbReference type="RefSeq" id="WP_019130559.1">
    <property type="nucleotide sequence ID" value="NZ_AP019735.1"/>
</dbReference>
<dbReference type="Gene3D" id="3.90.1310.10">
    <property type="entry name" value="Penicillin-binding protein 2a (Domain 2)"/>
    <property type="match status" value="1"/>
</dbReference>
<dbReference type="Gene3D" id="3.30.10.20">
    <property type="match status" value="1"/>
</dbReference>
<evidence type="ECO:0000313" key="4">
    <source>
        <dbReference type="EMBL" id="BBL03996.1"/>
    </source>
</evidence>
<dbReference type="InterPro" id="IPR012338">
    <property type="entry name" value="Beta-lactam/transpept-like"/>
</dbReference>
<comment type="subcellular location">
    <subcellularLocation>
        <location evidence="1">Membrane</location>
    </subcellularLocation>
</comment>
<keyword evidence="2" id="KW-0121">Carboxypeptidase</keyword>
<dbReference type="InterPro" id="IPR005311">
    <property type="entry name" value="PBP_dimer"/>
</dbReference>
<sequence length="752" mass="84940">MPQPKENSPIKRDILFRVHLLYAAFVLIAALVFARLIWVQLFSSEVAYNAERLEGRIFTDEIIPARRGNILTRDGEPLATSLFRYQVEMDYGSPGFDSLRTFREQSDSLAKLLALYFRDKSAAAYAQAMQREHARRYRVTYRKDTLVPRSEGGLARWWDRMRGEEFLTVKLYDTLRDHTPVALFPREIDYTEWQTLRRYPILNWNMGMTYRLRERDERVYPQGELARRTIGQVGDKGNYGVEYVLRDVLEGRDGKARRQRIARGFYGRVVGGDNSEPEDGLDVVTTLDLEMQDVADRALRRQLEAQNALWGTALVMEVATGDLLAMANLSRTKSGAYAEVKNHALSSRMEPGSTFKLAALLALVDDAGMSLDETFDTGNGARVKVGRTTVQDSHGLPPLNLKDAVAHSSNVFFARAVYETYKDDPERYVDYLRHLHLDRTVGLEEFGAVAPIFPAPGMKIWYPDVSIVNMGYGYAIELTPLHTLTLYNAVANDGCMVAPRLVREIRRGGEVVERPERRVLVDKICSSSALRKVRECLEEVGTTGTAKQFFRDTTLFKIAGKTGTAQFAQDGIKYSDGYYLGTMVLYFPADEPKYTVLTAMFTRRGRGTTYYGAGLSGPVEQQIVNYIYNRQREWYGRVEETDDAHYARTVKGGDIAQIREAAGELMPRVVSERRSGWGRTRVDSLGRVTVTPLADDPHTMPDVRGMGLKEAVFLLESRGLRVAFTGKGAVREQTLPPGAKIQRGQTVTLKLR</sequence>
<protein>
    <submittedName>
        <fullName evidence="4">Penicillin-binding protein</fullName>
    </submittedName>
</protein>
<evidence type="ECO:0000256" key="2">
    <source>
        <dbReference type="ARBA" id="ARBA00022645"/>
    </source>
</evidence>
<accession>A0A4Y1WUS5</accession>
<dbReference type="Pfam" id="PF03793">
    <property type="entry name" value="PASTA"/>
    <property type="match status" value="1"/>
</dbReference>
<evidence type="ECO:0000313" key="5">
    <source>
        <dbReference type="Proteomes" id="UP000318946"/>
    </source>
</evidence>
<dbReference type="SUPFAM" id="SSF56519">
    <property type="entry name" value="Penicillin binding protein dimerisation domain"/>
    <property type="match status" value="1"/>
</dbReference>
<proteinExistence type="predicted"/>
<keyword evidence="2" id="KW-0378">Hydrolase</keyword>
<dbReference type="PANTHER" id="PTHR30627">
    <property type="entry name" value="PEPTIDOGLYCAN D,D-TRANSPEPTIDASE"/>
    <property type="match status" value="1"/>
</dbReference>
<dbReference type="KEGG" id="acou:A5CBH24_13090"/>
<dbReference type="SUPFAM" id="SSF56601">
    <property type="entry name" value="beta-lactamase/transpeptidase-like"/>
    <property type="match status" value="1"/>
</dbReference>
<dbReference type="Gene3D" id="3.30.450.330">
    <property type="match status" value="1"/>
</dbReference>
<dbReference type="SUPFAM" id="SSF54184">
    <property type="entry name" value="Penicillin-binding protein 2x (pbp-2x), c-terminal domain"/>
    <property type="match status" value="1"/>
</dbReference>
<dbReference type="InterPro" id="IPR050515">
    <property type="entry name" value="Beta-lactam/transpept"/>
</dbReference>
<gene>
    <name evidence="4" type="primary">ftsI</name>
    <name evidence="4" type="ORF">A5CBH24_13090</name>
</gene>
<dbReference type="InterPro" id="IPR036138">
    <property type="entry name" value="PBP_dimer_sf"/>
</dbReference>
<dbReference type="AlphaFoldDB" id="A0A4Y1WUS5"/>
<dbReference type="GO" id="GO:0008658">
    <property type="term" value="F:penicillin binding"/>
    <property type="evidence" value="ECO:0007669"/>
    <property type="project" value="InterPro"/>
</dbReference>
<name>A0A4Y1WUS5_9BACT</name>
<dbReference type="CDD" id="cd06575">
    <property type="entry name" value="PASTA_Pbp2x-like_2"/>
    <property type="match status" value="1"/>
</dbReference>
<keyword evidence="2" id="KW-0645">Protease</keyword>